<feature type="compositionally biased region" description="Polar residues" evidence="1">
    <location>
        <begin position="135"/>
        <end position="145"/>
    </location>
</feature>
<feature type="compositionally biased region" description="Pro residues" evidence="1">
    <location>
        <begin position="254"/>
        <end position="263"/>
    </location>
</feature>
<dbReference type="AlphaFoldDB" id="A0A6A6IYH7"/>
<dbReference type="PROSITE" id="PS00036">
    <property type="entry name" value="BZIP_BASIC"/>
    <property type="match status" value="1"/>
</dbReference>
<feature type="region of interest" description="Disordered" evidence="1">
    <location>
        <begin position="525"/>
        <end position="679"/>
    </location>
</feature>
<feature type="compositionally biased region" description="Pro residues" evidence="1">
    <location>
        <begin position="338"/>
        <end position="348"/>
    </location>
</feature>
<evidence type="ECO:0000259" key="2">
    <source>
        <dbReference type="PROSITE" id="PS00036"/>
    </source>
</evidence>
<accession>A0A6A6IYH7</accession>
<feature type="compositionally biased region" description="Low complexity" evidence="1">
    <location>
        <begin position="8"/>
        <end position="17"/>
    </location>
</feature>
<dbReference type="OrthoDB" id="2247093at2759"/>
<reference evidence="3" key="1">
    <citation type="journal article" date="2020" name="Stud. Mycol.">
        <title>101 Dothideomycetes genomes: a test case for predicting lifestyles and emergence of pathogens.</title>
        <authorList>
            <person name="Haridas S."/>
            <person name="Albert R."/>
            <person name="Binder M."/>
            <person name="Bloem J."/>
            <person name="Labutti K."/>
            <person name="Salamov A."/>
            <person name="Andreopoulos B."/>
            <person name="Baker S."/>
            <person name="Barry K."/>
            <person name="Bills G."/>
            <person name="Bluhm B."/>
            <person name="Cannon C."/>
            <person name="Castanera R."/>
            <person name="Culley D."/>
            <person name="Daum C."/>
            <person name="Ezra D."/>
            <person name="Gonzalez J."/>
            <person name="Henrissat B."/>
            <person name="Kuo A."/>
            <person name="Liang C."/>
            <person name="Lipzen A."/>
            <person name="Lutzoni F."/>
            <person name="Magnuson J."/>
            <person name="Mondo S."/>
            <person name="Nolan M."/>
            <person name="Ohm R."/>
            <person name="Pangilinan J."/>
            <person name="Park H.-J."/>
            <person name="Ramirez L."/>
            <person name="Alfaro M."/>
            <person name="Sun H."/>
            <person name="Tritt A."/>
            <person name="Yoshinaga Y."/>
            <person name="Zwiers L.-H."/>
            <person name="Turgeon B."/>
            <person name="Goodwin S."/>
            <person name="Spatafora J."/>
            <person name="Crous P."/>
            <person name="Grigoriev I."/>
        </authorList>
    </citation>
    <scope>NUCLEOTIDE SEQUENCE</scope>
    <source>
        <strain evidence="3">CBS 122368</strain>
    </source>
</reference>
<gene>
    <name evidence="3" type="ORF">BU26DRAFT_537615</name>
</gene>
<feature type="compositionally biased region" description="Pro residues" evidence="1">
    <location>
        <begin position="670"/>
        <end position="679"/>
    </location>
</feature>
<organism evidence="3 4">
    <name type="scientific">Trematosphaeria pertusa</name>
    <dbReference type="NCBI Taxonomy" id="390896"/>
    <lineage>
        <taxon>Eukaryota</taxon>
        <taxon>Fungi</taxon>
        <taxon>Dikarya</taxon>
        <taxon>Ascomycota</taxon>
        <taxon>Pezizomycotina</taxon>
        <taxon>Dothideomycetes</taxon>
        <taxon>Pleosporomycetidae</taxon>
        <taxon>Pleosporales</taxon>
        <taxon>Massarineae</taxon>
        <taxon>Trematosphaeriaceae</taxon>
        <taxon>Trematosphaeria</taxon>
    </lineage>
</organism>
<protein>
    <recommendedName>
        <fullName evidence="2">BZIP domain-containing protein</fullName>
    </recommendedName>
</protein>
<feature type="compositionally biased region" description="Low complexity" evidence="1">
    <location>
        <begin position="540"/>
        <end position="549"/>
    </location>
</feature>
<keyword evidence="4" id="KW-1185">Reference proteome</keyword>
<proteinExistence type="predicted"/>
<evidence type="ECO:0000256" key="1">
    <source>
        <dbReference type="SAM" id="MobiDB-lite"/>
    </source>
</evidence>
<feature type="compositionally biased region" description="Polar residues" evidence="1">
    <location>
        <begin position="363"/>
        <end position="397"/>
    </location>
</feature>
<feature type="region of interest" description="Disordered" evidence="1">
    <location>
        <begin position="129"/>
        <end position="348"/>
    </location>
</feature>
<dbReference type="GeneID" id="54584750"/>
<evidence type="ECO:0000313" key="3">
    <source>
        <dbReference type="EMBL" id="KAF2255097.1"/>
    </source>
</evidence>
<feature type="region of interest" description="Disordered" evidence="1">
    <location>
        <begin position="361"/>
        <end position="407"/>
    </location>
</feature>
<dbReference type="EMBL" id="ML987190">
    <property type="protein sequence ID" value="KAF2255097.1"/>
    <property type="molecule type" value="Genomic_DNA"/>
</dbReference>
<feature type="compositionally biased region" description="Polar residues" evidence="1">
    <location>
        <begin position="219"/>
        <end position="247"/>
    </location>
</feature>
<dbReference type="InterPro" id="IPR004827">
    <property type="entry name" value="bZIP"/>
</dbReference>
<feature type="compositionally biased region" description="Polar residues" evidence="1">
    <location>
        <begin position="277"/>
        <end position="295"/>
    </location>
</feature>
<dbReference type="CDD" id="cd14705">
    <property type="entry name" value="bZIP_Zip1"/>
    <property type="match status" value="1"/>
</dbReference>
<feature type="region of interest" description="Disordered" evidence="1">
    <location>
        <begin position="71"/>
        <end position="114"/>
    </location>
</feature>
<dbReference type="GO" id="GO:0003700">
    <property type="term" value="F:DNA-binding transcription factor activity"/>
    <property type="evidence" value="ECO:0007669"/>
    <property type="project" value="InterPro"/>
</dbReference>
<dbReference type="Proteomes" id="UP000800094">
    <property type="component" value="Unassembled WGS sequence"/>
</dbReference>
<name>A0A6A6IYH7_9PLEO</name>
<evidence type="ECO:0000313" key="4">
    <source>
        <dbReference type="Proteomes" id="UP000800094"/>
    </source>
</evidence>
<feature type="region of interest" description="Disordered" evidence="1">
    <location>
        <begin position="1"/>
        <end position="22"/>
    </location>
</feature>
<sequence>MPRRAGLSSTAPPSASTARRRQGASSPALPCCVLLFPSLLFRFWCWVLSTAATPYTTFTLAAQTLPAIQNPHARYPRPYQPSLTPPYDDHPKLYLDQSPIPRQSGFPEPDRSWLAHRGLRGSDEQVLMSRPGAAGSQSASTTPQMSPAHPRLSMHPLQRDGTHDAPTNAHVSLPPLRQLSSTPPTPSADRRPGNPLGVHSILNPQADLVEQQRNRRRSGSQMESPSPIETQPSQSLPSISRPTSVDSMQGEPIPSRPFHPPGRPSGRHLMAPRSPTLHRTQSLGILNPANLNPPTGTIDAHQSPFLSSSGRPLGSDPVTSQPALPTPPVGGRVTYFPTVPPTAPTPPPSMVRTNELRRPSMGFPQSGSASPIANYSPYSQPASVASSQFEASSQQGSYMPAPHHPQMQEPHRIPLAMETERNSRIPMAPSSQSSIQIMTIKSQQGHHVQIPVDVQAASKVADEKRKRNAGASARFRARRKEKEREASMSIARLEQQLRDALEDAEYYRNERDYFKSVVFQQPGAERHYARAPSPRLRRLSAAPSIAPSSTTGDGSRDSPYSGYDDEVLESDRNVRRRTNNYHPISGPAPTPLEGSGLPATAYAAPAFPSVNAAHPGGLSGHRPPPQPFDPREQRPLPELQQPPPPPQRPTLRDPFASEPARYENRHWGPTPGPGPDNRG</sequence>
<feature type="region of interest" description="Disordered" evidence="1">
    <location>
        <begin position="459"/>
        <end position="487"/>
    </location>
</feature>
<dbReference type="RefSeq" id="XP_033690101.1">
    <property type="nucleotide sequence ID" value="XM_033831420.1"/>
</dbReference>
<feature type="domain" description="BZIP" evidence="2">
    <location>
        <begin position="464"/>
        <end position="478"/>
    </location>
</feature>